<dbReference type="Pfam" id="PF02195">
    <property type="entry name" value="ParB_N"/>
    <property type="match status" value="1"/>
</dbReference>
<dbReference type="InterPro" id="IPR036086">
    <property type="entry name" value="ParB/Sulfiredoxin_sf"/>
</dbReference>
<dbReference type="SUPFAM" id="SSF110849">
    <property type="entry name" value="ParB/Sulfiredoxin"/>
    <property type="match status" value="1"/>
</dbReference>
<dbReference type="AlphaFoldDB" id="A0A934VL09"/>
<dbReference type="RefSeq" id="WP_200390070.1">
    <property type="nucleotide sequence ID" value="NZ_JAENIO010000002.1"/>
</dbReference>
<evidence type="ECO:0000313" key="7">
    <source>
        <dbReference type="Proteomes" id="UP000604083"/>
    </source>
</evidence>
<evidence type="ECO:0000313" key="6">
    <source>
        <dbReference type="EMBL" id="MBK1832636.1"/>
    </source>
</evidence>
<gene>
    <name evidence="6" type="ORF">JIN78_01070</name>
</gene>
<keyword evidence="3" id="KW-0238">DNA-binding</keyword>
<reference evidence="6" key="1">
    <citation type="submission" date="2021-01" db="EMBL/GenBank/DDBJ databases">
        <title>Modified the classification status of verrucomicrobia.</title>
        <authorList>
            <person name="Feng X."/>
        </authorList>
    </citation>
    <scope>NUCLEOTIDE SEQUENCE</scope>
    <source>
        <strain evidence="6">KCTC 12986</strain>
    </source>
</reference>
<evidence type="ECO:0000259" key="5">
    <source>
        <dbReference type="SMART" id="SM00470"/>
    </source>
</evidence>
<name>A0A934VL09_9BACT</name>
<dbReference type="PANTHER" id="PTHR33375:SF1">
    <property type="entry name" value="CHROMOSOME-PARTITIONING PROTEIN PARB-RELATED"/>
    <property type="match status" value="1"/>
</dbReference>
<proteinExistence type="inferred from homology"/>
<dbReference type="GO" id="GO:0003677">
    <property type="term" value="F:DNA binding"/>
    <property type="evidence" value="ECO:0007669"/>
    <property type="project" value="UniProtKB-KW"/>
</dbReference>
<dbReference type="CDD" id="cd16393">
    <property type="entry name" value="SPO0J_N"/>
    <property type="match status" value="1"/>
</dbReference>
<accession>A0A934VL09</accession>
<evidence type="ECO:0000256" key="1">
    <source>
        <dbReference type="ARBA" id="ARBA00006295"/>
    </source>
</evidence>
<organism evidence="6 7">
    <name type="scientific">Roseibacillus ishigakijimensis</name>
    <dbReference type="NCBI Taxonomy" id="454146"/>
    <lineage>
        <taxon>Bacteria</taxon>
        <taxon>Pseudomonadati</taxon>
        <taxon>Verrucomicrobiota</taxon>
        <taxon>Verrucomicrobiia</taxon>
        <taxon>Verrucomicrobiales</taxon>
        <taxon>Verrucomicrobiaceae</taxon>
        <taxon>Roseibacillus</taxon>
    </lineage>
</organism>
<keyword evidence="2" id="KW-0159">Chromosome partition</keyword>
<dbReference type="Gene3D" id="1.10.10.2830">
    <property type="match status" value="1"/>
</dbReference>
<feature type="domain" description="ParB-like N-terminal" evidence="5">
    <location>
        <begin position="42"/>
        <end position="131"/>
    </location>
</feature>
<evidence type="ECO:0000256" key="4">
    <source>
        <dbReference type="SAM" id="MobiDB-lite"/>
    </source>
</evidence>
<dbReference type="InterPro" id="IPR041468">
    <property type="entry name" value="HTH_ParB/Spo0J"/>
</dbReference>
<feature type="compositionally biased region" description="Polar residues" evidence="4">
    <location>
        <begin position="14"/>
        <end position="34"/>
    </location>
</feature>
<keyword evidence="7" id="KW-1185">Reference proteome</keyword>
<dbReference type="InterPro" id="IPR050336">
    <property type="entry name" value="Chromosome_partition/occlusion"/>
</dbReference>
<evidence type="ECO:0000256" key="2">
    <source>
        <dbReference type="ARBA" id="ARBA00022829"/>
    </source>
</evidence>
<dbReference type="GO" id="GO:0007059">
    <property type="term" value="P:chromosome segregation"/>
    <property type="evidence" value="ECO:0007669"/>
    <property type="project" value="UniProtKB-KW"/>
</dbReference>
<dbReference type="PANTHER" id="PTHR33375">
    <property type="entry name" value="CHROMOSOME-PARTITIONING PROTEIN PARB-RELATED"/>
    <property type="match status" value="1"/>
</dbReference>
<evidence type="ECO:0000256" key="3">
    <source>
        <dbReference type="ARBA" id="ARBA00023125"/>
    </source>
</evidence>
<comment type="similarity">
    <text evidence="1">Belongs to the ParB family.</text>
</comment>
<dbReference type="FunFam" id="3.90.1530.30:FF:000001">
    <property type="entry name" value="Chromosome partitioning protein ParB"/>
    <property type="match status" value="1"/>
</dbReference>
<dbReference type="FunFam" id="1.10.10.2830:FF:000001">
    <property type="entry name" value="Chromosome partitioning protein ParB"/>
    <property type="match status" value="1"/>
</dbReference>
<dbReference type="InterPro" id="IPR003115">
    <property type="entry name" value="ParB_N"/>
</dbReference>
<dbReference type="InterPro" id="IPR057240">
    <property type="entry name" value="ParB_dimer_C"/>
</dbReference>
<dbReference type="Pfam" id="PF23552">
    <property type="entry name" value="ParB_C"/>
    <property type="match status" value="1"/>
</dbReference>
<dbReference type="GO" id="GO:0005694">
    <property type="term" value="C:chromosome"/>
    <property type="evidence" value="ECO:0007669"/>
    <property type="project" value="TreeGrafter"/>
</dbReference>
<dbReference type="SMART" id="SM00470">
    <property type="entry name" value="ParB"/>
    <property type="match status" value="1"/>
</dbReference>
<feature type="region of interest" description="Disordered" evidence="4">
    <location>
        <begin position="14"/>
        <end position="40"/>
    </location>
</feature>
<dbReference type="InterPro" id="IPR004437">
    <property type="entry name" value="ParB/RepB/Spo0J"/>
</dbReference>
<dbReference type="GO" id="GO:0045881">
    <property type="term" value="P:positive regulation of sporulation resulting in formation of a cellular spore"/>
    <property type="evidence" value="ECO:0007669"/>
    <property type="project" value="TreeGrafter"/>
</dbReference>
<dbReference type="EMBL" id="JAENIO010000002">
    <property type="protein sequence ID" value="MBK1832636.1"/>
    <property type="molecule type" value="Genomic_DNA"/>
</dbReference>
<dbReference type="NCBIfam" id="TIGR00180">
    <property type="entry name" value="parB_part"/>
    <property type="match status" value="1"/>
</dbReference>
<protein>
    <submittedName>
        <fullName evidence="6">ParB/RepB/Spo0J family partition protein</fullName>
    </submittedName>
</protein>
<dbReference type="Proteomes" id="UP000604083">
    <property type="component" value="Unassembled WGS sequence"/>
</dbReference>
<dbReference type="Gene3D" id="3.90.1530.30">
    <property type="match status" value="1"/>
</dbReference>
<comment type="caution">
    <text evidence="6">The sequence shown here is derived from an EMBL/GenBank/DDBJ whole genome shotgun (WGS) entry which is preliminary data.</text>
</comment>
<dbReference type="Pfam" id="PF17762">
    <property type="entry name" value="HTH_ParB"/>
    <property type="match status" value="1"/>
</dbReference>
<dbReference type="SUPFAM" id="SSF109709">
    <property type="entry name" value="KorB DNA-binding domain-like"/>
    <property type="match status" value="1"/>
</dbReference>
<sequence length="306" mass="33806">MAKQALGKGLGALINNSGRKLTDPDSSGNASALSGETKASVREVPIEKVRPSPLQPRTHFVEGELDELMESIRHHGVIQPLIVRPVDGELELIAGERRWRASKKVGLKVVPIIEREASDREVLEMALIENLQRADLNPIEEATGYVRLAREFGLKQEEIAKTVGKSRASVANSMRLLDLHKDVQPLVAQGAISVGHAKAILSIKDGKAQKVAAQEIMRRKLTVRATEKLIQDFHRDTKGEQRKSRAKNEISPETAALYRQIQSRLRSKLSTQVGISPGAKKGRIEIEYYGDDDLSRILEILGISID</sequence>